<protein>
    <submittedName>
        <fullName evidence="5">MFS transporter</fullName>
    </submittedName>
</protein>
<proteinExistence type="predicted"/>
<dbReference type="AlphaFoldDB" id="A0AAW9RE90"/>
<feature type="transmembrane region" description="Helical" evidence="4">
    <location>
        <begin position="138"/>
        <end position="157"/>
    </location>
</feature>
<feature type="transmembrane region" description="Helical" evidence="4">
    <location>
        <begin position="266"/>
        <end position="285"/>
    </location>
</feature>
<name>A0AAW9RE90_9GAMM</name>
<evidence type="ECO:0000256" key="1">
    <source>
        <dbReference type="ARBA" id="ARBA00022692"/>
    </source>
</evidence>
<gene>
    <name evidence="5" type="ORF">V3330_05650</name>
</gene>
<feature type="transmembrane region" description="Helical" evidence="4">
    <location>
        <begin position="232"/>
        <end position="254"/>
    </location>
</feature>
<feature type="transmembrane region" description="Helical" evidence="4">
    <location>
        <begin position="113"/>
        <end position="132"/>
    </location>
</feature>
<dbReference type="EMBL" id="JAZHOG010000003">
    <property type="protein sequence ID" value="MEJ8567103.1"/>
    <property type="molecule type" value="Genomic_DNA"/>
</dbReference>
<dbReference type="InterPro" id="IPR011701">
    <property type="entry name" value="MFS"/>
</dbReference>
<comment type="caution">
    <text evidence="5">The sequence shown here is derived from an EMBL/GenBank/DDBJ whole genome shotgun (WGS) entry which is preliminary data.</text>
</comment>
<dbReference type="Proteomes" id="UP001359886">
    <property type="component" value="Unassembled WGS sequence"/>
</dbReference>
<feature type="transmembrane region" description="Helical" evidence="4">
    <location>
        <begin position="12"/>
        <end position="40"/>
    </location>
</feature>
<evidence type="ECO:0000313" key="5">
    <source>
        <dbReference type="EMBL" id="MEJ8567103.1"/>
    </source>
</evidence>
<keyword evidence="6" id="KW-1185">Reference proteome</keyword>
<evidence type="ECO:0000256" key="3">
    <source>
        <dbReference type="ARBA" id="ARBA00023136"/>
    </source>
</evidence>
<feature type="transmembrane region" description="Helical" evidence="4">
    <location>
        <begin position="331"/>
        <end position="352"/>
    </location>
</feature>
<dbReference type="SUPFAM" id="SSF103473">
    <property type="entry name" value="MFS general substrate transporter"/>
    <property type="match status" value="1"/>
</dbReference>
<keyword evidence="2 4" id="KW-1133">Transmembrane helix</keyword>
<feature type="transmembrane region" description="Helical" evidence="4">
    <location>
        <begin position="200"/>
        <end position="220"/>
    </location>
</feature>
<evidence type="ECO:0000313" key="6">
    <source>
        <dbReference type="Proteomes" id="UP001359886"/>
    </source>
</evidence>
<dbReference type="Pfam" id="PF07690">
    <property type="entry name" value="MFS_1"/>
    <property type="match status" value="1"/>
</dbReference>
<dbReference type="InterPro" id="IPR052528">
    <property type="entry name" value="Sugar_transport-like"/>
</dbReference>
<keyword evidence="1 4" id="KW-0812">Transmembrane</keyword>
<evidence type="ECO:0000256" key="4">
    <source>
        <dbReference type="SAM" id="Phobius"/>
    </source>
</evidence>
<accession>A0AAW9RE90</accession>
<keyword evidence="3 4" id="KW-0472">Membrane</keyword>
<evidence type="ECO:0000256" key="2">
    <source>
        <dbReference type="ARBA" id="ARBA00022989"/>
    </source>
</evidence>
<dbReference type="InterPro" id="IPR036259">
    <property type="entry name" value="MFS_trans_sf"/>
</dbReference>
<reference evidence="5 6" key="1">
    <citation type="submission" date="2024-02" db="EMBL/GenBank/DDBJ databases">
        <title>A novel Wenzhouxiangellaceae bacterium, isolated from coastal sediments.</title>
        <authorList>
            <person name="Du Z.-J."/>
            <person name="Ye Y.-Q."/>
            <person name="Zhang X.-Y."/>
        </authorList>
    </citation>
    <scope>NUCLEOTIDE SEQUENCE [LARGE SCALE GENOMIC DNA]</scope>
    <source>
        <strain evidence="5 6">CH-27</strain>
    </source>
</reference>
<organism evidence="5 6">
    <name type="scientific">Elongatibacter sediminis</name>
    <dbReference type="NCBI Taxonomy" id="3119006"/>
    <lineage>
        <taxon>Bacteria</taxon>
        <taxon>Pseudomonadati</taxon>
        <taxon>Pseudomonadota</taxon>
        <taxon>Gammaproteobacteria</taxon>
        <taxon>Chromatiales</taxon>
        <taxon>Wenzhouxiangellaceae</taxon>
        <taxon>Elongatibacter</taxon>
    </lineage>
</organism>
<sequence>MKNQFAGVAPPVAVNIAVAVVAGAPAFSNLSSFLFAAWAAGRDKLTFLSRLMAAMGLFLALLALPPASAGGLVAFCALTVLARTAWSGILTVRAAVWRANYRRDWRAQVTGRIVQLASLLVAGYAALIGFLMDGSPMAYRPAFVVGALCALAAARVYRNARVRRHRQLLAAELAEQTLEGRRLDPSVFKRVLRGDDDFRHYMLSMMVFGSGNLMVIPMVVVMLNEQMELSRLYQVMVTSSVPLLVLCFSIRIWARLLDQRHIFSYRAVHSWFFVASFAVFALALGLRSPALLWPASILLGAAYAGAHLGWNLGHNDFSSDAQASHYMAIHVTFTGLRGLIMPLAGVGFYQFLAARWPQQAPLALLLPVSLSLAGSLSFVFLHFARAKRLREAGS</sequence>
<feature type="transmembrane region" description="Helical" evidence="4">
    <location>
        <begin position="71"/>
        <end position="92"/>
    </location>
</feature>
<feature type="transmembrane region" description="Helical" evidence="4">
    <location>
        <begin position="364"/>
        <end position="384"/>
    </location>
</feature>
<feature type="transmembrane region" description="Helical" evidence="4">
    <location>
        <begin position="47"/>
        <end position="65"/>
    </location>
</feature>
<dbReference type="PANTHER" id="PTHR23526:SF2">
    <property type="entry name" value="MAJOR FACILITATOR SUPERFAMILY (MFS) PROFILE DOMAIN-CONTAINING PROTEIN"/>
    <property type="match status" value="1"/>
</dbReference>
<dbReference type="RefSeq" id="WP_354694420.1">
    <property type="nucleotide sequence ID" value="NZ_JAZHOG010000003.1"/>
</dbReference>
<dbReference type="GO" id="GO:0022857">
    <property type="term" value="F:transmembrane transporter activity"/>
    <property type="evidence" value="ECO:0007669"/>
    <property type="project" value="InterPro"/>
</dbReference>
<dbReference type="PANTHER" id="PTHR23526">
    <property type="entry name" value="INTEGRAL MEMBRANE TRANSPORT PROTEIN-RELATED"/>
    <property type="match status" value="1"/>
</dbReference>
<feature type="transmembrane region" description="Helical" evidence="4">
    <location>
        <begin position="291"/>
        <end position="310"/>
    </location>
</feature>